<reference evidence="9" key="1">
    <citation type="submission" date="2017-02" db="UniProtKB">
        <authorList>
            <consortium name="WormBaseParasite"/>
        </authorList>
    </citation>
    <scope>IDENTIFICATION</scope>
</reference>
<evidence type="ECO:0000256" key="2">
    <source>
        <dbReference type="ARBA" id="ARBA00018911"/>
    </source>
</evidence>
<dbReference type="GO" id="GO:0000166">
    <property type="term" value="F:nucleotide binding"/>
    <property type="evidence" value="ECO:0007669"/>
    <property type="project" value="UniProtKB-KW"/>
</dbReference>
<accession>A0A0M3KEA7</accession>
<dbReference type="GO" id="GO:0006167">
    <property type="term" value="P:AMP biosynthetic process"/>
    <property type="evidence" value="ECO:0007669"/>
    <property type="project" value="TreeGrafter"/>
</dbReference>
<organism evidence="9">
    <name type="scientific">Anisakis simplex</name>
    <name type="common">Herring worm</name>
    <dbReference type="NCBI Taxonomy" id="6269"/>
    <lineage>
        <taxon>Eukaryota</taxon>
        <taxon>Metazoa</taxon>
        <taxon>Ecdysozoa</taxon>
        <taxon>Nematoda</taxon>
        <taxon>Chromadorea</taxon>
        <taxon>Rhabditida</taxon>
        <taxon>Spirurina</taxon>
        <taxon>Ascaridomorpha</taxon>
        <taxon>Ascaridoidea</taxon>
        <taxon>Anisakidae</taxon>
        <taxon>Anisakis</taxon>
        <taxon>Anisakis simplex complex</taxon>
    </lineage>
</organism>
<keyword evidence="4" id="KW-0378">Hydrolase</keyword>
<dbReference type="SUPFAM" id="SSF55811">
    <property type="entry name" value="Nudix"/>
    <property type="match status" value="1"/>
</dbReference>
<dbReference type="Proteomes" id="UP000267096">
    <property type="component" value="Unassembled WGS sequence"/>
</dbReference>
<dbReference type="GO" id="GO:0006754">
    <property type="term" value="P:ATP biosynthetic process"/>
    <property type="evidence" value="ECO:0007669"/>
    <property type="project" value="TreeGrafter"/>
</dbReference>
<dbReference type="EMBL" id="UYRR01035957">
    <property type="protein sequence ID" value="VDK65894.1"/>
    <property type="molecule type" value="Genomic_DNA"/>
</dbReference>
<dbReference type="WBParaSite" id="ASIM_0001931301-mRNA-1">
    <property type="protein sequence ID" value="ASIM_0001931301-mRNA-1"/>
    <property type="gene ID" value="ASIM_0001931301"/>
</dbReference>
<dbReference type="OrthoDB" id="276276at2759"/>
<dbReference type="InterPro" id="IPR015797">
    <property type="entry name" value="NUDIX_hydrolase-like_dom_sf"/>
</dbReference>
<dbReference type="InterPro" id="IPR020084">
    <property type="entry name" value="NUDIX_hydrolase_CS"/>
</dbReference>
<keyword evidence="3" id="KW-0547">Nucleotide-binding</keyword>
<evidence type="ECO:0000256" key="1">
    <source>
        <dbReference type="ARBA" id="ARBA00005582"/>
    </source>
</evidence>
<dbReference type="GO" id="GO:0004081">
    <property type="term" value="F:bis(5'-nucleosyl)-tetraphosphatase (asymmetrical) activity"/>
    <property type="evidence" value="ECO:0007669"/>
    <property type="project" value="TreeGrafter"/>
</dbReference>
<dbReference type="PROSITE" id="PS51462">
    <property type="entry name" value="NUDIX"/>
    <property type="match status" value="1"/>
</dbReference>
<protein>
    <recommendedName>
        <fullName evidence="2">Bis(5'-nucleosyl)-tetraphosphatase [asymmetrical]</fullName>
    </recommendedName>
    <alternativeName>
        <fullName evidence="5">Diadenosine 5',5'''-P1,P4-tetraphosphate asymmetrical hydrolase</fullName>
    </alternativeName>
</protein>
<dbReference type="Pfam" id="PF00293">
    <property type="entry name" value="NUDIX"/>
    <property type="match status" value="1"/>
</dbReference>
<evidence type="ECO:0000256" key="4">
    <source>
        <dbReference type="ARBA" id="ARBA00022801"/>
    </source>
</evidence>
<evidence type="ECO:0000256" key="5">
    <source>
        <dbReference type="ARBA" id="ARBA00032644"/>
    </source>
</evidence>
<name>A0A0M3KEA7_ANISI</name>
<dbReference type="InterPro" id="IPR003565">
    <property type="entry name" value="Tetra_PHTase"/>
</dbReference>
<evidence type="ECO:0000256" key="3">
    <source>
        <dbReference type="ARBA" id="ARBA00022741"/>
    </source>
</evidence>
<dbReference type="InterPro" id="IPR051325">
    <property type="entry name" value="Nudix_hydrolase_domain"/>
</dbReference>
<reference evidence="7 8" key="2">
    <citation type="submission" date="2018-11" db="EMBL/GenBank/DDBJ databases">
        <authorList>
            <consortium name="Pathogen Informatics"/>
        </authorList>
    </citation>
    <scope>NUCLEOTIDE SEQUENCE [LARGE SCALE GENOMIC DNA]</scope>
</reference>
<dbReference type="PANTHER" id="PTHR21340">
    <property type="entry name" value="DIADENOSINE 5,5-P1,P4-TETRAPHOSPHATE PYROPHOSPHOHYDROLASE MUTT"/>
    <property type="match status" value="1"/>
</dbReference>
<feature type="domain" description="Nudix hydrolase" evidence="6">
    <location>
        <begin position="4"/>
        <end position="143"/>
    </location>
</feature>
<keyword evidence="8" id="KW-1185">Reference proteome</keyword>
<evidence type="ECO:0000259" key="6">
    <source>
        <dbReference type="PROSITE" id="PS51462"/>
    </source>
</evidence>
<proteinExistence type="inferred from homology"/>
<dbReference type="InterPro" id="IPR000086">
    <property type="entry name" value="NUDIX_hydrolase_dom"/>
</dbReference>
<sequence length="154" mass="17808">MCAAAVRAAGMLIYRNANNQFEYLLLQASYPPYHWTPPKGHVDPGEDEWAAAVRETKEEAGIGLEHLDVHKDFEEVLRYQVKQSRYDGEVTKDKTVKYWLARLCDNDAIKLSDEHQKMKWLPLEEAIETAHFDDMAKLLRKAENFLQSKQQGSK</sequence>
<dbReference type="PROSITE" id="PS00893">
    <property type="entry name" value="NUDIX_BOX"/>
    <property type="match status" value="1"/>
</dbReference>
<evidence type="ECO:0000313" key="9">
    <source>
        <dbReference type="WBParaSite" id="ASIM_0001931301-mRNA-1"/>
    </source>
</evidence>
<dbReference type="AlphaFoldDB" id="A0A0M3KEA7"/>
<dbReference type="CDD" id="cd03428">
    <property type="entry name" value="NUDIX_Ap4A_Nudt2"/>
    <property type="match status" value="1"/>
</dbReference>
<evidence type="ECO:0000313" key="8">
    <source>
        <dbReference type="Proteomes" id="UP000267096"/>
    </source>
</evidence>
<dbReference type="PANTHER" id="PTHR21340:SF0">
    <property type="entry name" value="BIS(5'-NUCLEOSYL)-TETRAPHOSPHATASE [ASYMMETRICAL]"/>
    <property type="match status" value="1"/>
</dbReference>
<gene>
    <name evidence="7" type="ORF">ASIM_LOCUS18705</name>
</gene>
<evidence type="ECO:0000313" key="7">
    <source>
        <dbReference type="EMBL" id="VDK65894.1"/>
    </source>
</evidence>
<dbReference type="Gene3D" id="3.90.79.10">
    <property type="entry name" value="Nucleoside Triphosphate Pyrophosphohydrolase"/>
    <property type="match status" value="1"/>
</dbReference>
<comment type="similarity">
    <text evidence="1">Belongs to the Nudix hydrolase family.</text>
</comment>